<evidence type="ECO:0000256" key="1">
    <source>
        <dbReference type="ARBA" id="ARBA00023015"/>
    </source>
</evidence>
<evidence type="ECO:0000256" key="3">
    <source>
        <dbReference type="ARBA" id="ARBA00023163"/>
    </source>
</evidence>
<dbReference type="InterPro" id="IPR010982">
    <property type="entry name" value="Lambda_DNA-bd_dom_sf"/>
</dbReference>
<name>A0A1I3D0A3_9SPHI</name>
<evidence type="ECO:0000256" key="2">
    <source>
        <dbReference type="ARBA" id="ARBA00023125"/>
    </source>
</evidence>
<feature type="domain" description="HTH lacI-type" evidence="4">
    <location>
        <begin position="7"/>
        <end position="61"/>
    </location>
</feature>
<dbReference type="RefSeq" id="WP_090623003.1">
    <property type="nucleotide sequence ID" value="NZ_FOQO01000001.1"/>
</dbReference>
<keyword evidence="6" id="KW-1185">Reference proteome</keyword>
<gene>
    <name evidence="5" type="ORF">SAMN05444682_101262</name>
</gene>
<dbReference type="EMBL" id="FOQO01000001">
    <property type="protein sequence ID" value="SFH80147.1"/>
    <property type="molecule type" value="Genomic_DNA"/>
</dbReference>
<dbReference type="CDD" id="cd06267">
    <property type="entry name" value="PBP1_LacI_sugar_binding-like"/>
    <property type="match status" value="1"/>
</dbReference>
<dbReference type="Pfam" id="PF00532">
    <property type="entry name" value="Peripla_BP_1"/>
    <property type="match status" value="1"/>
</dbReference>
<organism evidence="5 6">
    <name type="scientific">Parapedobacter indicus</name>
    <dbReference type="NCBI Taxonomy" id="1477437"/>
    <lineage>
        <taxon>Bacteria</taxon>
        <taxon>Pseudomonadati</taxon>
        <taxon>Bacteroidota</taxon>
        <taxon>Sphingobacteriia</taxon>
        <taxon>Sphingobacteriales</taxon>
        <taxon>Sphingobacteriaceae</taxon>
        <taxon>Parapedobacter</taxon>
    </lineage>
</organism>
<dbReference type="Gene3D" id="3.40.50.2300">
    <property type="match status" value="2"/>
</dbReference>
<dbReference type="OrthoDB" id="9803256at2"/>
<dbReference type="InterPro" id="IPR001761">
    <property type="entry name" value="Peripla_BP/Lac1_sug-bd_dom"/>
</dbReference>
<evidence type="ECO:0000313" key="5">
    <source>
        <dbReference type="EMBL" id="SFH80147.1"/>
    </source>
</evidence>
<keyword evidence="1" id="KW-0805">Transcription regulation</keyword>
<dbReference type="PANTHER" id="PTHR30146">
    <property type="entry name" value="LACI-RELATED TRANSCRIPTIONAL REPRESSOR"/>
    <property type="match status" value="1"/>
</dbReference>
<dbReference type="AlphaFoldDB" id="A0A1I3D0A3"/>
<dbReference type="SUPFAM" id="SSF53822">
    <property type="entry name" value="Periplasmic binding protein-like I"/>
    <property type="match status" value="1"/>
</dbReference>
<dbReference type="STRING" id="1477437.SAMN05444682_101262"/>
<protein>
    <submittedName>
        <fullName evidence="5">Transcriptional regulator, LacI family</fullName>
    </submittedName>
</protein>
<dbReference type="GO" id="GO:0000976">
    <property type="term" value="F:transcription cis-regulatory region binding"/>
    <property type="evidence" value="ECO:0007669"/>
    <property type="project" value="TreeGrafter"/>
</dbReference>
<dbReference type="SUPFAM" id="SSF47413">
    <property type="entry name" value="lambda repressor-like DNA-binding domains"/>
    <property type="match status" value="1"/>
</dbReference>
<dbReference type="InterPro" id="IPR028082">
    <property type="entry name" value="Peripla_BP_I"/>
</dbReference>
<dbReference type="GO" id="GO:0003700">
    <property type="term" value="F:DNA-binding transcription factor activity"/>
    <property type="evidence" value="ECO:0007669"/>
    <property type="project" value="TreeGrafter"/>
</dbReference>
<dbReference type="Pfam" id="PF00356">
    <property type="entry name" value="LacI"/>
    <property type="match status" value="1"/>
</dbReference>
<proteinExistence type="predicted"/>
<dbReference type="InterPro" id="IPR000843">
    <property type="entry name" value="HTH_LacI"/>
</dbReference>
<sequence length="336" mass="37558">MKEGKPATIKEIAKRLKISPSTVSRALNDHPSIGLVTTMRVKKVAAELNYEPNQTAIFFKQRKTFTVGVVLPNLSEPFFSAAISEIENVANGKNYTVIMGQSMDDADREMKILQTLKNHRVDGVLMSIGKNTRDYPFIDLMEGAGIPIVFFDCVPDLEHIHKVYCDLETGMLEAIDRFVSCGHHAISLINGPTHLPASLEREKAYRKGLAQYNIRYKEEYVVNTDLTPEGNEAAISQLLALPDRPSAVVSFNDYVALDVMKIVRKRGIALNQDIHFISYANYPLWTYIENPPLASIEQFPGEQGGKAAELLFQLIEANGRPEPTRITFHSRLVNPG</sequence>
<reference evidence="5 6" key="1">
    <citation type="submission" date="2016-10" db="EMBL/GenBank/DDBJ databases">
        <authorList>
            <person name="de Groot N.N."/>
        </authorList>
    </citation>
    <scope>NUCLEOTIDE SEQUENCE [LARGE SCALE GENOMIC DNA]</scope>
    <source>
        <strain evidence="5 6">RK1</strain>
    </source>
</reference>
<keyword evidence="2" id="KW-0238">DNA-binding</keyword>
<evidence type="ECO:0000259" key="4">
    <source>
        <dbReference type="PROSITE" id="PS50932"/>
    </source>
</evidence>
<dbReference type="Proteomes" id="UP000198670">
    <property type="component" value="Unassembled WGS sequence"/>
</dbReference>
<dbReference type="PROSITE" id="PS50932">
    <property type="entry name" value="HTH_LACI_2"/>
    <property type="match status" value="1"/>
</dbReference>
<dbReference type="Gene3D" id="1.10.260.40">
    <property type="entry name" value="lambda repressor-like DNA-binding domains"/>
    <property type="match status" value="1"/>
</dbReference>
<evidence type="ECO:0000313" key="6">
    <source>
        <dbReference type="Proteomes" id="UP000198670"/>
    </source>
</evidence>
<keyword evidence="3" id="KW-0804">Transcription</keyword>
<accession>A0A1I3D0A3</accession>
<dbReference type="PANTHER" id="PTHR30146:SF109">
    <property type="entry name" value="HTH-TYPE TRANSCRIPTIONAL REGULATOR GALS"/>
    <property type="match status" value="1"/>
</dbReference>
<dbReference type="CDD" id="cd01392">
    <property type="entry name" value="HTH_LacI"/>
    <property type="match status" value="1"/>
</dbReference>
<dbReference type="SMART" id="SM00354">
    <property type="entry name" value="HTH_LACI"/>
    <property type="match status" value="1"/>
</dbReference>